<accession>A0A813F737</accession>
<dbReference type="AlphaFoldDB" id="A0A813F737"/>
<gene>
    <name evidence="2" type="ORF">PGLA1383_LOCUS24085</name>
</gene>
<evidence type="ECO:0000313" key="3">
    <source>
        <dbReference type="Proteomes" id="UP000654075"/>
    </source>
</evidence>
<dbReference type="PANTHER" id="PTHR37948">
    <property type="entry name" value="ZGC:113208"/>
    <property type="match status" value="1"/>
</dbReference>
<dbReference type="PANTHER" id="PTHR37948:SF1">
    <property type="entry name" value="BLL5189 PROTEIN"/>
    <property type="match status" value="1"/>
</dbReference>
<dbReference type="OMA" id="EHDARGW"/>
<protein>
    <submittedName>
        <fullName evidence="2">Uncharacterized protein</fullName>
    </submittedName>
</protein>
<sequence>MSSSSKRARSVSEGAEPKKGAKSSSSSKIVIEPQRAALPKRKADRTLNFGPGFADFLPNLTPEEVLSEGAFGGTYFRSISSSVTGQSYTWKQAWEEFQKEGWLKNLSEEELYNKVGRPWDRYDQKLNLNREKCGQTLDQWQEAGWIMECDPYGWFQWYCRFYLGRRCSDDERQITRWQNTAAIGRGRWRTTLVNKIESEDKVGDLRISGKIRQILQHFGYTLTLEDYRYTKEDQTLKKAAAAMKKSTAVSRKK</sequence>
<evidence type="ECO:0000256" key="1">
    <source>
        <dbReference type="SAM" id="MobiDB-lite"/>
    </source>
</evidence>
<feature type="region of interest" description="Disordered" evidence="1">
    <location>
        <begin position="1"/>
        <end position="35"/>
    </location>
</feature>
<proteinExistence type="predicted"/>
<keyword evidence="3" id="KW-1185">Reference proteome</keyword>
<comment type="caution">
    <text evidence="2">The sequence shown here is derived from an EMBL/GenBank/DDBJ whole genome shotgun (WGS) entry which is preliminary data.</text>
</comment>
<reference evidence="2" key="1">
    <citation type="submission" date="2021-02" db="EMBL/GenBank/DDBJ databases">
        <authorList>
            <person name="Dougan E. K."/>
            <person name="Rhodes N."/>
            <person name="Thang M."/>
            <person name="Chan C."/>
        </authorList>
    </citation>
    <scope>NUCLEOTIDE SEQUENCE</scope>
</reference>
<evidence type="ECO:0000313" key="2">
    <source>
        <dbReference type="EMBL" id="CAE8606087.1"/>
    </source>
</evidence>
<dbReference type="OrthoDB" id="4850at2759"/>
<dbReference type="Proteomes" id="UP000654075">
    <property type="component" value="Unassembled WGS sequence"/>
</dbReference>
<name>A0A813F737_POLGL</name>
<dbReference type="EMBL" id="CAJNNV010018629">
    <property type="protein sequence ID" value="CAE8606087.1"/>
    <property type="molecule type" value="Genomic_DNA"/>
</dbReference>
<organism evidence="2 3">
    <name type="scientific">Polarella glacialis</name>
    <name type="common">Dinoflagellate</name>
    <dbReference type="NCBI Taxonomy" id="89957"/>
    <lineage>
        <taxon>Eukaryota</taxon>
        <taxon>Sar</taxon>
        <taxon>Alveolata</taxon>
        <taxon>Dinophyceae</taxon>
        <taxon>Suessiales</taxon>
        <taxon>Suessiaceae</taxon>
        <taxon>Polarella</taxon>
    </lineage>
</organism>